<dbReference type="GO" id="GO:0043953">
    <property type="term" value="P:protein transport by the Tat complex"/>
    <property type="evidence" value="ECO:0007669"/>
    <property type="project" value="UniProtKB-UniRule"/>
</dbReference>
<feature type="compositionally biased region" description="Basic and acidic residues" evidence="10">
    <location>
        <begin position="52"/>
        <end position="68"/>
    </location>
</feature>
<evidence type="ECO:0000256" key="4">
    <source>
        <dbReference type="ARBA" id="ARBA00022692"/>
    </source>
</evidence>
<evidence type="ECO:0000256" key="7">
    <source>
        <dbReference type="ARBA" id="ARBA00023010"/>
    </source>
</evidence>
<evidence type="ECO:0000256" key="2">
    <source>
        <dbReference type="ARBA" id="ARBA00022448"/>
    </source>
</evidence>
<keyword evidence="2 9" id="KW-0813">Transport</keyword>
<keyword evidence="4 9" id="KW-0812">Transmembrane</keyword>
<dbReference type="AlphaFoldDB" id="A0A212JMM5"/>
<comment type="subunit">
    <text evidence="9">Forms a complex with TatC.</text>
</comment>
<dbReference type="InterPro" id="IPR003369">
    <property type="entry name" value="TatA/B/E"/>
</dbReference>
<organism evidence="11">
    <name type="scientific">uncultured delta proteobacterium</name>
    <dbReference type="NCBI Taxonomy" id="34034"/>
    <lineage>
        <taxon>Bacteria</taxon>
        <taxon>Deltaproteobacteria</taxon>
        <taxon>environmental samples</taxon>
    </lineage>
</organism>
<proteinExistence type="inferred from homology"/>
<comment type="function">
    <text evidence="9">Part of the twin-arginine translocation (Tat) system that transports large folded proteins containing a characteristic twin-arginine motif in their signal peptide across membranes. TatA could form the protein-conducting channel of the Tat system.</text>
</comment>
<protein>
    <recommendedName>
        <fullName evidence="9">Sec-independent protein translocase protein TatA</fullName>
    </recommendedName>
</protein>
<dbReference type="PANTHER" id="PTHR42982">
    <property type="entry name" value="SEC-INDEPENDENT PROTEIN TRANSLOCASE PROTEIN TATA"/>
    <property type="match status" value="1"/>
</dbReference>
<evidence type="ECO:0000256" key="8">
    <source>
        <dbReference type="ARBA" id="ARBA00023136"/>
    </source>
</evidence>
<keyword evidence="3 9" id="KW-1003">Cell membrane</keyword>
<feature type="region of interest" description="Disordered" evidence="10">
    <location>
        <begin position="49"/>
        <end position="68"/>
    </location>
</feature>
<evidence type="ECO:0000256" key="6">
    <source>
        <dbReference type="ARBA" id="ARBA00022989"/>
    </source>
</evidence>
<dbReference type="EMBL" id="FLUQ01000001">
    <property type="protein sequence ID" value="SBW00699.1"/>
    <property type="molecule type" value="Genomic_DNA"/>
</dbReference>
<evidence type="ECO:0000313" key="11">
    <source>
        <dbReference type="EMBL" id="SBW00699.1"/>
    </source>
</evidence>
<dbReference type="Gene3D" id="1.20.5.3310">
    <property type="match status" value="1"/>
</dbReference>
<dbReference type="Pfam" id="PF02416">
    <property type="entry name" value="TatA_B_E"/>
    <property type="match status" value="1"/>
</dbReference>
<evidence type="ECO:0000256" key="10">
    <source>
        <dbReference type="SAM" id="MobiDB-lite"/>
    </source>
</evidence>
<gene>
    <name evidence="9 11" type="primary">tatA</name>
    <name evidence="11" type="ORF">KL86DPRO_11828</name>
</gene>
<dbReference type="GO" id="GO:0033281">
    <property type="term" value="C:TAT protein transport complex"/>
    <property type="evidence" value="ECO:0007669"/>
    <property type="project" value="UniProtKB-UniRule"/>
</dbReference>
<comment type="subcellular location">
    <subcellularLocation>
        <location evidence="1 9">Cell membrane</location>
        <topology evidence="1 9">Single-pass membrane protein</topology>
    </subcellularLocation>
</comment>
<sequence>MFGKIGIGQILIIFAVFVIFFGYRKLPELGKGLGKALREFRKSVGGEDEIDITPKAEEKKDESGKSGQ</sequence>
<dbReference type="InterPro" id="IPR006312">
    <property type="entry name" value="TatA/E"/>
</dbReference>
<evidence type="ECO:0000256" key="5">
    <source>
        <dbReference type="ARBA" id="ARBA00022927"/>
    </source>
</evidence>
<comment type="similarity">
    <text evidence="9">Belongs to the TatA/E family.</text>
</comment>
<keyword evidence="5 9" id="KW-0653">Protein transport</keyword>
<evidence type="ECO:0000256" key="3">
    <source>
        <dbReference type="ARBA" id="ARBA00022475"/>
    </source>
</evidence>
<accession>A0A212JMM5</accession>
<evidence type="ECO:0000256" key="1">
    <source>
        <dbReference type="ARBA" id="ARBA00004162"/>
    </source>
</evidence>
<feature type="transmembrane region" description="Helical" evidence="9">
    <location>
        <begin position="6"/>
        <end position="23"/>
    </location>
</feature>
<keyword evidence="8 9" id="KW-0472">Membrane</keyword>
<reference evidence="11" key="1">
    <citation type="submission" date="2016-04" db="EMBL/GenBank/DDBJ databases">
        <authorList>
            <person name="Evans L.H."/>
            <person name="Alamgir A."/>
            <person name="Owens N."/>
            <person name="Weber N.D."/>
            <person name="Virtaneva K."/>
            <person name="Barbian K."/>
            <person name="Babar A."/>
            <person name="Rosenke K."/>
        </authorList>
    </citation>
    <scope>NUCLEOTIDE SEQUENCE</scope>
    <source>
        <strain evidence="11">86</strain>
    </source>
</reference>
<dbReference type="GO" id="GO:0008320">
    <property type="term" value="F:protein transmembrane transporter activity"/>
    <property type="evidence" value="ECO:0007669"/>
    <property type="project" value="UniProtKB-UniRule"/>
</dbReference>
<evidence type="ECO:0000256" key="9">
    <source>
        <dbReference type="HAMAP-Rule" id="MF_00236"/>
    </source>
</evidence>
<keyword evidence="7 9" id="KW-0811">Translocation</keyword>
<dbReference type="HAMAP" id="MF_00236">
    <property type="entry name" value="TatA_E"/>
    <property type="match status" value="1"/>
</dbReference>
<dbReference type="PANTHER" id="PTHR42982:SF1">
    <property type="entry name" value="SEC-INDEPENDENT PROTEIN TRANSLOCASE PROTEIN TATA"/>
    <property type="match status" value="1"/>
</dbReference>
<name>A0A212JMM5_9DELT</name>
<keyword evidence="6 9" id="KW-1133">Transmembrane helix</keyword>